<reference evidence="1" key="1">
    <citation type="submission" date="2023-07" db="EMBL/GenBank/DDBJ databases">
        <title>Sorghum-associated microbial communities from plants grown in Nebraska, USA.</title>
        <authorList>
            <person name="Schachtman D."/>
        </authorList>
    </citation>
    <scope>NUCLEOTIDE SEQUENCE</scope>
    <source>
        <strain evidence="1">DS2329</strain>
    </source>
</reference>
<proteinExistence type="predicted"/>
<evidence type="ECO:0000313" key="1">
    <source>
        <dbReference type="EMBL" id="MDR6457263.1"/>
    </source>
</evidence>
<keyword evidence="2" id="KW-1185">Reference proteome</keyword>
<gene>
    <name evidence="1" type="ORF">J2786_000356</name>
</gene>
<organism evidence="1 2">
    <name type="scientific">Chryseobacterium vietnamense</name>
    <dbReference type="NCBI Taxonomy" id="866785"/>
    <lineage>
        <taxon>Bacteria</taxon>
        <taxon>Pseudomonadati</taxon>
        <taxon>Bacteroidota</taxon>
        <taxon>Flavobacteriia</taxon>
        <taxon>Flavobacteriales</taxon>
        <taxon>Weeksellaceae</taxon>
        <taxon>Chryseobacterium group</taxon>
        <taxon>Chryseobacterium</taxon>
    </lineage>
</organism>
<protein>
    <submittedName>
        <fullName evidence="1">SPASM domain peptide maturase of grasp-with-spasm system</fullName>
    </submittedName>
</protein>
<accession>A0ACC6J304</accession>
<sequence>MNRFFNLYSNCIPVKGSEESIIVDLQNTEHINVPNLLLEVLKKTRTHTVSEIKNFFNNDLNEGIDNYFNYLVDIDYGFFLENNESFPELNLEWHSPFKANSAILEINEDCKYDFNAAIKELSSLACLNIQIRINNPDVDNVLSGILDATRTSRIRNVEIFLPESLYEMHHLKYLDDIENRIKTFVIHSVKDEILTKDLYKNSKYYIEKKLVFTTRIINSSSIDSIKKENFIINMEFFTEAQHHNVALNRKVCIDNEGNFKNYLSHKETLGNFNKTSITKLIDNKDFTRKWFINNDNIDICKDCQFRYICFDNSDLEFNGSSWRKLNQCQFDPYTNKWESEKDI</sequence>
<name>A0ACC6J304_9FLAO</name>
<evidence type="ECO:0000313" key="2">
    <source>
        <dbReference type="Proteomes" id="UP001184833"/>
    </source>
</evidence>
<dbReference type="EMBL" id="JAVDQX010000001">
    <property type="protein sequence ID" value="MDR6457263.1"/>
    <property type="molecule type" value="Genomic_DNA"/>
</dbReference>
<comment type="caution">
    <text evidence="1">The sequence shown here is derived from an EMBL/GenBank/DDBJ whole genome shotgun (WGS) entry which is preliminary data.</text>
</comment>
<dbReference type="Proteomes" id="UP001184833">
    <property type="component" value="Unassembled WGS sequence"/>
</dbReference>